<evidence type="ECO:0000313" key="4">
    <source>
        <dbReference type="Proteomes" id="UP001153076"/>
    </source>
</evidence>
<keyword evidence="2" id="KW-0812">Transmembrane</keyword>
<organism evidence="3 4">
    <name type="scientific">Carnegiea gigantea</name>
    <dbReference type="NCBI Taxonomy" id="171969"/>
    <lineage>
        <taxon>Eukaryota</taxon>
        <taxon>Viridiplantae</taxon>
        <taxon>Streptophyta</taxon>
        <taxon>Embryophyta</taxon>
        <taxon>Tracheophyta</taxon>
        <taxon>Spermatophyta</taxon>
        <taxon>Magnoliopsida</taxon>
        <taxon>eudicotyledons</taxon>
        <taxon>Gunneridae</taxon>
        <taxon>Pentapetalae</taxon>
        <taxon>Caryophyllales</taxon>
        <taxon>Cactineae</taxon>
        <taxon>Cactaceae</taxon>
        <taxon>Cactoideae</taxon>
        <taxon>Echinocereeae</taxon>
        <taxon>Carnegiea</taxon>
    </lineage>
</organism>
<evidence type="ECO:0000256" key="2">
    <source>
        <dbReference type="SAM" id="Phobius"/>
    </source>
</evidence>
<evidence type="ECO:0000313" key="3">
    <source>
        <dbReference type="EMBL" id="KAJ8445669.1"/>
    </source>
</evidence>
<dbReference type="AlphaFoldDB" id="A0A9Q1KLC9"/>
<gene>
    <name evidence="3" type="ORF">Cgig2_007145</name>
</gene>
<proteinExistence type="predicted"/>
<dbReference type="EMBL" id="JAKOGI010000073">
    <property type="protein sequence ID" value="KAJ8445669.1"/>
    <property type="molecule type" value="Genomic_DNA"/>
</dbReference>
<evidence type="ECO:0000256" key="1">
    <source>
        <dbReference type="SAM" id="MobiDB-lite"/>
    </source>
</evidence>
<protein>
    <submittedName>
        <fullName evidence="3">Uncharacterized protein</fullName>
    </submittedName>
</protein>
<sequence>MFVNVGVVGGKIWGFRAIIGFSFCLVGFSIPICLDLWWVHGSDMSGCQMRLTNDTHNNACRMRFEGAQIKNCYNDLGKKLIAWEFLISKIGVGVDYKIGAVIVTDSTWQEFLQKFGGKYKSFRKKVPTNLEKMKLAFHGSDSDEANKDGSDVDIKCLGAEESRSPLKSVHSSRNESGASSNGKRQELLDWSSRNEKVHQSLAILHMREESRQQPSLIKQVQARLKEHPKISAMGLDFMCSVMDYIKEKREEKFFLDLDDEFVVGYVTSKGMDEEDYTMDEEESALLTLSFTPQNRPCSTLKERLLGAICGENRANNIHKLLYGNHPYLCRKVFRLDKDVFTHVSIFMERGLLKEGRFHYPLTIGKYHKQVLNGLVRLFANIVRPCQSQDELPTEIVEKKGFC</sequence>
<dbReference type="Proteomes" id="UP001153076">
    <property type="component" value="Unassembled WGS sequence"/>
</dbReference>
<keyword evidence="2" id="KW-1133">Transmembrane helix</keyword>
<accession>A0A9Q1KLC9</accession>
<feature type="compositionally biased region" description="Polar residues" evidence="1">
    <location>
        <begin position="169"/>
        <end position="182"/>
    </location>
</feature>
<comment type="caution">
    <text evidence="3">The sequence shown here is derived from an EMBL/GenBank/DDBJ whole genome shotgun (WGS) entry which is preliminary data.</text>
</comment>
<feature type="transmembrane region" description="Helical" evidence="2">
    <location>
        <begin position="12"/>
        <end position="39"/>
    </location>
</feature>
<keyword evidence="2" id="KW-0472">Membrane</keyword>
<feature type="region of interest" description="Disordered" evidence="1">
    <location>
        <begin position="163"/>
        <end position="189"/>
    </location>
</feature>
<name>A0A9Q1KLC9_9CARY</name>
<reference evidence="3" key="1">
    <citation type="submission" date="2022-04" db="EMBL/GenBank/DDBJ databases">
        <title>Carnegiea gigantea Genome sequencing and assembly v2.</title>
        <authorList>
            <person name="Copetti D."/>
            <person name="Sanderson M.J."/>
            <person name="Burquez A."/>
            <person name="Wojciechowski M.F."/>
        </authorList>
    </citation>
    <scope>NUCLEOTIDE SEQUENCE</scope>
    <source>
        <strain evidence="3">SGP5-SGP5p</strain>
        <tissue evidence="3">Aerial part</tissue>
    </source>
</reference>
<keyword evidence="4" id="KW-1185">Reference proteome</keyword>